<evidence type="ECO:0000256" key="4">
    <source>
        <dbReference type="SAM" id="Phobius"/>
    </source>
</evidence>
<dbReference type="InterPro" id="IPR035437">
    <property type="entry name" value="SNase_OB-fold_sf"/>
</dbReference>
<sequence>MLNKRYKQIIILLGISTLPLYIAVYLLNTQLHQAKLEASYLVQDVIDGDTFMLDTQLKVRLADIDTPALGLCLGDKAKQRLEELVEGKRIRLMDQRRDSNQRQLALVYEDGKLINEILVKEGYARVDSEYTSEAKRLRQIMNVAKDQELGIHGKCTQKTSTREGCLIKGNISSRNASAKLYYFPGCSPYNNTVVELDLGENWFCSEKEAELAGFTKAENCYNKSYKK</sequence>
<comment type="caution">
    <text evidence="6">The sequence shown here is derived from an EMBL/GenBank/DDBJ whole genome shotgun (WGS) entry which is preliminary data.</text>
</comment>
<evidence type="ECO:0000256" key="3">
    <source>
        <dbReference type="ARBA" id="ARBA00022801"/>
    </source>
</evidence>
<evidence type="ECO:0000313" key="6">
    <source>
        <dbReference type="EMBL" id="PIP61549.1"/>
    </source>
</evidence>
<dbReference type="AlphaFoldDB" id="A0A2H0BVI3"/>
<gene>
    <name evidence="6" type="ORF">COW99_03415</name>
</gene>
<protein>
    <recommendedName>
        <fullName evidence="5">TNase-like domain-containing protein</fullName>
    </recommendedName>
</protein>
<reference evidence="6 7" key="1">
    <citation type="submission" date="2017-09" db="EMBL/GenBank/DDBJ databases">
        <title>Depth-based differentiation of microbial function through sediment-hosted aquifers and enrichment of novel symbionts in the deep terrestrial subsurface.</title>
        <authorList>
            <person name="Probst A.J."/>
            <person name="Ladd B."/>
            <person name="Jarett J.K."/>
            <person name="Geller-Mcgrath D.E."/>
            <person name="Sieber C.M."/>
            <person name="Emerson J.B."/>
            <person name="Anantharaman K."/>
            <person name="Thomas B.C."/>
            <person name="Malmstrom R."/>
            <person name="Stieglmeier M."/>
            <person name="Klingl A."/>
            <person name="Woyke T."/>
            <person name="Ryan C.M."/>
            <person name="Banfield J.F."/>
        </authorList>
    </citation>
    <scope>NUCLEOTIDE SEQUENCE [LARGE SCALE GENOMIC DNA]</scope>
    <source>
        <strain evidence="6">CG22_combo_CG10-13_8_21_14_all_38_20</strain>
    </source>
</reference>
<feature type="domain" description="TNase-like" evidence="5">
    <location>
        <begin position="36"/>
        <end position="154"/>
    </location>
</feature>
<keyword evidence="4" id="KW-0812">Transmembrane</keyword>
<dbReference type="PANTHER" id="PTHR12302:SF3">
    <property type="entry name" value="SERINE_THREONINE-PROTEIN KINASE 31"/>
    <property type="match status" value="1"/>
</dbReference>
<evidence type="ECO:0000313" key="7">
    <source>
        <dbReference type="Proteomes" id="UP000231246"/>
    </source>
</evidence>
<keyword evidence="2" id="KW-0255">Endonuclease</keyword>
<keyword evidence="3" id="KW-0378">Hydrolase</keyword>
<proteinExistence type="predicted"/>
<keyword evidence="4" id="KW-0472">Membrane</keyword>
<dbReference type="Proteomes" id="UP000231246">
    <property type="component" value="Unassembled WGS sequence"/>
</dbReference>
<evidence type="ECO:0000256" key="1">
    <source>
        <dbReference type="ARBA" id="ARBA00022722"/>
    </source>
</evidence>
<dbReference type="Pfam" id="PF00565">
    <property type="entry name" value="SNase"/>
    <property type="match status" value="1"/>
</dbReference>
<keyword evidence="1" id="KW-0540">Nuclease</keyword>
<dbReference type="Gene3D" id="2.40.50.90">
    <property type="match status" value="1"/>
</dbReference>
<dbReference type="GO" id="GO:0004519">
    <property type="term" value="F:endonuclease activity"/>
    <property type="evidence" value="ECO:0007669"/>
    <property type="project" value="UniProtKB-KW"/>
</dbReference>
<dbReference type="EMBL" id="PCTA01000023">
    <property type="protein sequence ID" value="PIP61549.1"/>
    <property type="molecule type" value="Genomic_DNA"/>
</dbReference>
<dbReference type="SMART" id="SM00318">
    <property type="entry name" value="SNc"/>
    <property type="match status" value="1"/>
</dbReference>
<name>A0A2H0BVI3_9BACT</name>
<dbReference type="InterPro" id="IPR016071">
    <property type="entry name" value="Staphylococal_nuclease_OB-fold"/>
</dbReference>
<keyword evidence="4" id="KW-1133">Transmembrane helix</keyword>
<dbReference type="GO" id="GO:0016787">
    <property type="term" value="F:hydrolase activity"/>
    <property type="evidence" value="ECO:0007669"/>
    <property type="project" value="UniProtKB-KW"/>
</dbReference>
<feature type="transmembrane region" description="Helical" evidence="4">
    <location>
        <begin position="9"/>
        <end position="27"/>
    </location>
</feature>
<evidence type="ECO:0000259" key="5">
    <source>
        <dbReference type="PROSITE" id="PS50830"/>
    </source>
</evidence>
<evidence type="ECO:0000256" key="2">
    <source>
        <dbReference type="ARBA" id="ARBA00022759"/>
    </source>
</evidence>
<dbReference type="SUPFAM" id="SSF50199">
    <property type="entry name" value="Staphylococcal nuclease"/>
    <property type="match status" value="1"/>
</dbReference>
<dbReference type="PROSITE" id="PS50830">
    <property type="entry name" value="TNASE_3"/>
    <property type="match status" value="1"/>
</dbReference>
<accession>A0A2H0BVI3</accession>
<organism evidence="6 7">
    <name type="scientific">Candidatus Roizmanbacteria bacterium CG22_combo_CG10-13_8_21_14_all_38_20</name>
    <dbReference type="NCBI Taxonomy" id="1974862"/>
    <lineage>
        <taxon>Bacteria</taxon>
        <taxon>Candidatus Roizmaniibacteriota</taxon>
    </lineage>
</organism>
<dbReference type="PANTHER" id="PTHR12302">
    <property type="entry name" value="EBNA2 BINDING PROTEIN P100"/>
    <property type="match status" value="1"/>
</dbReference>